<gene>
    <name evidence="11" type="primary">glnA</name>
    <name evidence="11" type="ORF">ACGRQ9_01170</name>
</gene>
<comment type="catalytic activity">
    <reaction evidence="4 8">
        <text>L-glutamate + NH4(+) + ATP = L-glutamine + ADP + phosphate + H(+)</text>
        <dbReference type="Rhea" id="RHEA:16169"/>
        <dbReference type="ChEBI" id="CHEBI:15378"/>
        <dbReference type="ChEBI" id="CHEBI:28938"/>
        <dbReference type="ChEBI" id="CHEBI:29985"/>
        <dbReference type="ChEBI" id="CHEBI:30616"/>
        <dbReference type="ChEBI" id="CHEBI:43474"/>
        <dbReference type="ChEBI" id="CHEBI:58359"/>
        <dbReference type="ChEBI" id="CHEBI:456216"/>
        <dbReference type="EC" id="6.3.1.2"/>
    </reaction>
</comment>
<evidence type="ECO:0000313" key="12">
    <source>
        <dbReference type="Proteomes" id="UP001607151"/>
    </source>
</evidence>
<comment type="similarity">
    <text evidence="1 5 6">Belongs to the glutamine synthetase family.</text>
</comment>
<keyword evidence="8 11" id="KW-0436">Ligase</keyword>
<keyword evidence="8" id="KW-0547">Nucleotide-binding</keyword>
<dbReference type="InterPro" id="IPR008146">
    <property type="entry name" value="Gln_synth_cat_dom"/>
</dbReference>
<accession>A0ABW7IR75</accession>
<dbReference type="EMBL" id="JBIHSN010000002">
    <property type="protein sequence ID" value="MFH0264154.1"/>
    <property type="molecule type" value="Genomic_DNA"/>
</dbReference>
<dbReference type="SUPFAM" id="SSF54368">
    <property type="entry name" value="Glutamine synthetase, N-terminal domain"/>
    <property type="match status" value="1"/>
</dbReference>
<proteinExistence type="inferred from homology"/>
<dbReference type="NCBIfam" id="TIGR00653">
    <property type="entry name" value="GlnA"/>
    <property type="match status" value="1"/>
</dbReference>
<keyword evidence="7" id="KW-0963">Cytoplasm</keyword>
<dbReference type="SUPFAM" id="SSF55931">
    <property type="entry name" value="Glutamine synthetase/guanido kinase"/>
    <property type="match status" value="1"/>
</dbReference>
<reference evidence="11 12" key="1">
    <citation type="submission" date="2024-10" db="EMBL/GenBank/DDBJ databases">
        <authorList>
            <person name="Yibar A."/>
            <person name="Saticioglu I.B."/>
            <person name="Duman M."/>
            <person name="Ajmi N."/>
            <person name="Gurler F."/>
            <person name="Ay H."/>
            <person name="Onuk E."/>
            <person name="Guler S."/>
            <person name="Romalde J.L."/>
        </authorList>
    </citation>
    <scope>NUCLEOTIDE SEQUENCE [LARGE SCALE GENOMIC DNA]</scope>
    <source>
        <strain evidence="11 12">14-MA-B</strain>
    </source>
</reference>
<comment type="caution">
    <text evidence="11">The sequence shown here is derived from an EMBL/GenBank/DDBJ whole genome shotgun (WGS) entry which is preliminary data.</text>
</comment>
<dbReference type="Proteomes" id="UP001607151">
    <property type="component" value="Unassembled WGS sequence"/>
</dbReference>
<dbReference type="InterPro" id="IPR036651">
    <property type="entry name" value="Gln_synt_N_sf"/>
</dbReference>
<evidence type="ECO:0000256" key="6">
    <source>
        <dbReference type="RuleBase" id="RU000384"/>
    </source>
</evidence>
<evidence type="ECO:0000259" key="9">
    <source>
        <dbReference type="PROSITE" id="PS51986"/>
    </source>
</evidence>
<dbReference type="InterPro" id="IPR027302">
    <property type="entry name" value="Gln_synth_N_conserv_site"/>
</dbReference>
<dbReference type="InterPro" id="IPR027303">
    <property type="entry name" value="Gln_synth_gly_rich_site"/>
</dbReference>
<dbReference type="InterPro" id="IPR001637">
    <property type="entry name" value="Gln_synth_I_adenylation_site"/>
</dbReference>
<comment type="subcellular location">
    <subcellularLocation>
        <location evidence="7">Cytoplasm</location>
    </subcellularLocation>
</comment>
<dbReference type="NCBIfam" id="NF007006">
    <property type="entry name" value="PRK09469.1"/>
    <property type="match status" value="1"/>
</dbReference>
<dbReference type="PROSITE" id="PS00182">
    <property type="entry name" value="GLNA_ADENYLATION"/>
    <property type="match status" value="1"/>
</dbReference>
<dbReference type="PROSITE" id="PS51987">
    <property type="entry name" value="GS_CATALYTIC"/>
    <property type="match status" value="1"/>
</dbReference>
<dbReference type="InterPro" id="IPR014746">
    <property type="entry name" value="Gln_synth/guanido_kin_cat_dom"/>
</dbReference>
<keyword evidence="8" id="KW-0067">ATP-binding</keyword>
<evidence type="ECO:0000313" key="11">
    <source>
        <dbReference type="EMBL" id="MFH0264154.1"/>
    </source>
</evidence>
<evidence type="ECO:0000259" key="10">
    <source>
        <dbReference type="PROSITE" id="PS51987"/>
    </source>
</evidence>
<dbReference type="InterPro" id="IPR008147">
    <property type="entry name" value="Gln_synt_N"/>
</dbReference>
<dbReference type="SMART" id="SM01230">
    <property type="entry name" value="Gln-synt_C"/>
    <property type="match status" value="1"/>
</dbReference>
<keyword evidence="12" id="KW-1185">Reference proteome</keyword>
<evidence type="ECO:0000256" key="7">
    <source>
        <dbReference type="RuleBase" id="RU000387"/>
    </source>
</evidence>
<evidence type="ECO:0000256" key="3">
    <source>
        <dbReference type="ARBA" id="ARBA00021364"/>
    </source>
</evidence>
<dbReference type="PROSITE" id="PS00180">
    <property type="entry name" value="GLNA_1"/>
    <property type="match status" value="1"/>
</dbReference>
<dbReference type="PROSITE" id="PS51986">
    <property type="entry name" value="GS_BETA_GRASP"/>
    <property type="match status" value="1"/>
</dbReference>
<name>A0ABW7IR75_9VIBR</name>
<feature type="domain" description="GS catalytic" evidence="10">
    <location>
        <begin position="105"/>
        <end position="469"/>
    </location>
</feature>
<dbReference type="Pfam" id="PF00120">
    <property type="entry name" value="Gln-synt_C"/>
    <property type="match status" value="1"/>
</dbReference>
<dbReference type="InterPro" id="IPR004809">
    <property type="entry name" value="Gln_synth_I"/>
</dbReference>
<dbReference type="RefSeq" id="WP_089137702.1">
    <property type="nucleotide sequence ID" value="NZ_AP018685.1"/>
</dbReference>
<dbReference type="PANTHER" id="PTHR43407">
    <property type="entry name" value="GLUTAMINE SYNTHETASE"/>
    <property type="match status" value="1"/>
</dbReference>
<organism evidence="11 12">
    <name type="scientific">Vibrio rumoiensis</name>
    <dbReference type="NCBI Taxonomy" id="76258"/>
    <lineage>
        <taxon>Bacteria</taxon>
        <taxon>Pseudomonadati</taxon>
        <taxon>Pseudomonadota</taxon>
        <taxon>Gammaproteobacteria</taxon>
        <taxon>Vibrionales</taxon>
        <taxon>Vibrionaceae</taxon>
        <taxon>Vibrio</taxon>
    </lineage>
</organism>
<dbReference type="EC" id="6.3.1.2" evidence="2 8"/>
<dbReference type="GO" id="GO:0004356">
    <property type="term" value="F:glutamine synthetase activity"/>
    <property type="evidence" value="ECO:0007669"/>
    <property type="project" value="UniProtKB-EC"/>
</dbReference>
<dbReference type="Gene3D" id="3.30.590.10">
    <property type="entry name" value="Glutamine synthetase/guanido kinase, catalytic domain"/>
    <property type="match status" value="1"/>
</dbReference>
<comment type="subunit">
    <text evidence="7">Oligomer of 12 subunits arranged in the form of two hexagons.</text>
</comment>
<protein>
    <recommendedName>
        <fullName evidence="3 8">Glutamine synthetase</fullName>
        <ecNumber evidence="2 8">6.3.1.2</ecNumber>
    </recommendedName>
</protein>
<evidence type="ECO:0000256" key="8">
    <source>
        <dbReference type="RuleBase" id="RU004356"/>
    </source>
</evidence>
<sequence length="469" mass="51544">MSVENVLSLITENEVKFVDLRFTDTKGKEQHISIPAHQVDADFFEDGKMFDGSSVAGWKGINESDMVMMPDPSSAVLDPFTEDATLNIRCDILEPATMQGYDRDPRSIAKRAEDYMRSTGIADTVLVGPEPEFFLFDDIKYGNDISGAFFKIDDVEAAWNTGTSYEEGNKGHRPGVKGGYFPVAPVDSSQDIRSAMCLIMEEMGLVVEAHHHEVATAGQNEIACRFNTLTEKADEIQIYKYVVHNVAHAYGKTATFMPKPLVGDNGSGMHVHQSLAKDGVNLFAGDKYGGLSDLALYYIGGIIKHARAINAFANPSTNSYKRLVPGFEAPVMLAYSARNRSASIRIPVVPSPKARRIEARFPDPAANPYLAFAALLMAGLDGIKNKIHPGDAMDKDLYDLPAEEAAEIPKVAESLEIALKALDEDREFLTSGGVFSDDFIDSYIALKSKDVERVNMATHPLEFELYYSV</sequence>
<dbReference type="PROSITE" id="PS00181">
    <property type="entry name" value="GLNA_ATP"/>
    <property type="match status" value="1"/>
</dbReference>
<dbReference type="Gene3D" id="3.10.20.70">
    <property type="entry name" value="Glutamine synthetase, N-terminal domain"/>
    <property type="match status" value="1"/>
</dbReference>
<evidence type="ECO:0000256" key="4">
    <source>
        <dbReference type="ARBA" id="ARBA00049436"/>
    </source>
</evidence>
<evidence type="ECO:0000256" key="1">
    <source>
        <dbReference type="ARBA" id="ARBA00009897"/>
    </source>
</evidence>
<evidence type="ECO:0000256" key="5">
    <source>
        <dbReference type="PROSITE-ProRule" id="PRU01330"/>
    </source>
</evidence>
<feature type="domain" description="GS beta-grasp" evidence="9">
    <location>
        <begin position="13"/>
        <end position="97"/>
    </location>
</feature>
<evidence type="ECO:0000256" key="2">
    <source>
        <dbReference type="ARBA" id="ARBA00012937"/>
    </source>
</evidence>
<dbReference type="Pfam" id="PF03951">
    <property type="entry name" value="Gln-synt_N"/>
    <property type="match status" value="1"/>
</dbReference>
<dbReference type="PANTHER" id="PTHR43407:SF2">
    <property type="entry name" value="GLUTAMINE SYNTHETASE"/>
    <property type="match status" value="1"/>
</dbReference>